<dbReference type="STRING" id="795359.TOPB45_1246"/>
<dbReference type="HOGENOM" id="CLU_2572744_0_0_0"/>
<keyword evidence="1" id="KW-0472">Membrane</keyword>
<dbReference type="RefSeq" id="WP_013910026.1">
    <property type="nucleotide sequence ID" value="NC_015682.1"/>
</dbReference>
<dbReference type="EMBL" id="CP002829">
    <property type="protein sequence ID" value="AEH23328.1"/>
    <property type="molecule type" value="Genomic_DNA"/>
</dbReference>
<keyword evidence="1" id="KW-1133">Transmembrane helix</keyword>
<name>F8C270_THEGP</name>
<dbReference type="KEGG" id="top:TOPB45_1246"/>
<keyword evidence="1" id="KW-0812">Transmembrane</keyword>
<organism evidence="2 3">
    <name type="scientific">Thermodesulfobacterium geofontis (strain OPF15)</name>
    <dbReference type="NCBI Taxonomy" id="795359"/>
    <lineage>
        <taxon>Bacteria</taxon>
        <taxon>Pseudomonadati</taxon>
        <taxon>Thermodesulfobacteriota</taxon>
        <taxon>Thermodesulfobacteria</taxon>
        <taxon>Thermodesulfobacteriales</taxon>
        <taxon>Thermodesulfobacteriaceae</taxon>
        <taxon>Thermodesulfobacterium</taxon>
    </lineage>
</organism>
<dbReference type="AlphaFoldDB" id="F8C270"/>
<dbReference type="Proteomes" id="UP000006583">
    <property type="component" value="Chromosome"/>
</dbReference>
<protein>
    <submittedName>
        <fullName evidence="2">Uncharacterized protein</fullName>
    </submittedName>
</protein>
<accession>F8C270</accession>
<gene>
    <name evidence="2" type="ordered locus">TOPB45_1246</name>
</gene>
<proteinExistence type="predicted"/>
<keyword evidence="3" id="KW-1185">Reference proteome</keyword>
<sequence length="81" mass="9053">MSSKFKKTWDDLFTAITFAEANEAETARAILGKKEAKEAEEAQAISGKPAFLHCLSPLLVPIINLIIFVKTVFLTFLHKMK</sequence>
<dbReference type="PATRIC" id="fig|795359.3.peg.1265"/>
<evidence type="ECO:0000313" key="3">
    <source>
        <dbReference type="Proteomes" id="UP000006583"/>
    </source>
</evidence>
<reference evidence="2 3" key="1">
    <citation type="journal article" date="2013" name="Genome Announc.">
        <title>Complete genome sequence of the hyperthermophilic sulfate-reducing bacterium Thermodesulfobacterium geofontis OPF15T.</title>
        <authorList>
            <person name="Elkins J.G."/>
            <person name="Hamilton-Brehm S.D."/>
            <person name="Lucas S."/>
            <person name="Han J."/>
            <person name="Lapidus A."/>
            <person name="Cheng J.F."/>
            <person name="Goodwin L.A."/>
            <person name="Pitluck S."/>
            <person name="Peters L."/>
            <person name="Mikhailova N."/>
            <person name="Davenport K.W."/>
            <person name="Detter J.C."/>
            <person name="Han C.S."/>
            <person name="Tapia R."/>
            <person name="Land M.L."/>
            <person name="Hauser L."/>
            <person name="Kyrpides N.C."/>
            <person name="Ivanova N.N."/>
            <person name="Pagani I."/>
            <person name="Bruce D."/>
            <person name="Woyke T."/>
            <person name="Cottingham R.W."/>
        </authorList>
    </citation>
    <scope>NUCLEOTIDE SEQUENCE [LARGE SCALE GENOMIC DNA]</scope>
    <source>
        <strain evidence="2 3">OPF15</strain>
    </source>
</reference>
<evidence type="ECO:0000256" key="1">
    <source>
        <dbReference type="SAM" id="Phobius"/>
    </source>
</evidence>
<evidence type="ECO:0000313" key="2">
    <source>
        <dbReference type="EMBL" id="AEH23328.1"/>
    </source>
</evidence>
<feature type="transmembrane region" description="Helical" evidence="1">
    <location>
        <begin position="58"/>
        <end position="77"/>
    </location>
</feature>